<dbReference type="PANTHER" id="PTHR30136:SF35">
    <property type="entry name" value="HTH-TYPE TRANSCRIPTIONAL REGULATOR RV1719"/>
    <property type="match status" value="1"/>
</dbReference>
<gene>
    <name evidence="6" type="ORF">GCM10023144_29890</name>
</gene>
<keyword evidence="3" id="KW-0804">Transcription</keyword>
<keyword evidence="1" id="KW-0805">Transcription regulation</keyword>
<dbReference type="SUPFAM" id="SSF55781">
    <property type="entry name" value="GAF domain-like"/>
    <property type="match status" value="1"/>
</dbReference>
<evidence type="ECO:0000256" key="3">
    <source>
        <dbReference type="ARBA" id="ARBA00023163"/>
    </source>
</evidence>
<dbReference type="Pfam" id="PF09339">
    <property type="entry name" value="HTH_IclR"/>
    <property type="match status" value="1"/>
</dbReference>
<dbReference type="Gene3D" id="3.30.450.40">
    <property type="match status" value="1"/>
</dbReference>
<dbReference type="SUPFAM" id="SSF46785">
    <property type="entry name" value="Winged helix' DNA-binding domain"/>
    <property type="match status" value="1"/>
</dbReference>
<dbReference type="InterPro" id="IPR014757">
    <property type="entry name" value="Tscrpt_reg_IclR_C"/>
</dbReference>
<name>A0ABP8H8S8_9BURK</name>
<accession>A0ABP8H8S8</accession>
<dbReference type="Pfam" id="PF01614">
    <property type="entry name" value="IclR_C"/>
    <property type="match status" value="1"/>
</dbReference>
<dbReference type="InterPro" id="IPR036390">
    <property type="entry name" value="WH_DNA-bd_sf"/>
</dbReference>
<dbReference type="Proteomes" id="UP001501671">
    <property type="component" value="Unassembled WGS sequence"/>
</dbReference>
<dbReference type="PANTHER" id="PTHR30136">
    <property type="entry name" value="HELIX-TURN-HELIX TRANSCRIPTIONAL REGULATOR, ICLR FAMILY"/>
    <property type="match status" value="1"/>
</dbReference>
<feature type="domain" description="IclR-ED" evidence="5">
    <location>
        <begin position="68"/>
        <end position="251"/>
    </location>
</feature>
<evidence type="ECO:0000313" key="7">
    <source>
        <dbReference type="Proteomes" id="UP001501671"/>
    </source>
</evidence>
<evidence type="ECO:0000313" key="6">
    <source>
        <dbReference type="EMBL" id="GAA4335975.1"/>
    </source>
</evidence>
<proteinExistence type="predicted"/>
<organism evidence="6 7">
    <name type="scientific">Pigmentiphaga soli</name>
    <dbReference type="NCBI Taxonomy" id="1007095"/>
    <lineage>
        <taxon>Bacteria</taxon>
        <taxon>Pseudomonadati</taxon>
        <taxon>Pseudomonadota</taxon>
        <taxon>Betaproteobacteria</taxon>
        <taxon>Burkholderiales</taxon>
        <taxon>Alcaligenaceae</taxon>
        <taxon>Pigmentiphaga</taxon>
    </lineage>
</organism>
<sequence length="268" mass="28853">MSETSSLQKALDAVSLVALRGELTVREIGEALGLPRSTAHRLVGSLVKVRLLEPHRAPDGDVYAVGKLIEELNAGQLSWRSLLQQARAPMEALRDQTGETVGLHVLYAERRVLLAQEISQHPHRWVYDNLMVPMPLHGGAAAKMLLALLPDADMERLAARDYRPNASSGALADFVGRLRDIRQSDVSVTADEVNPGVASIAVPVIRDTRYGHPLAVLSLAAPSIRLNAEAIDKLQPMMRRTAQQIAQASAASARGVAIPRRLAAGASA</sequence>
<evidence type="ECO:0000256" key="2">
    <source>
        <dbReference type="ARBA" id="ARBA00023125"/>
    </source>
</evidence>
<evidence type="ECO:0000256" key="1">
    <source>
        <dbReference type="ARBA" id="ARBA00023015"/>
    </source>
</evidence>
<keyword evidence="2" id="KW-0238">DNA-binding</keyword>
<dbReference type="InterPro" id="IPR036388">
    <property type="entry name" value="WH-like_DNA-bd_sf"/>
</dbReference>
<protein>
    <submittedName>
        <fullName evidence="6">IclR family transcriptional regulator</fullName>
    </submittedName>
</protein>
<dbReference type="EMBL" id="BAABFO010000014">
    <property type="protein sequence ID" value="GAA4335975.1"/>
    <property type="molecule type" value="Genomic_DNA"/>
</dbReference>
<evidence type="ECO:0000259" key="5">
    <source>
        <dbReference type="PROSITE" id="PS51078"/>
    </source>
</evidence>
<feature type="domain" description="HTH iclR-type" evidence="4">
    <location>
        <begin position="4"/>
        <end position="67"/>
    </location>
</feature>
<reference evidence="7" key="1">
    <citation type="journal article" date="2019" name="Int. J. Syst. Evol. Microbiol.">
        <title>The Global Catalogue of Microorganisms (GCM) 10K type strain sequencing project: providing services to taxonomists for standard genome sequencing and annotation.</title>
        <authorList>
            <consortium name="The Broad Institute Genomics Platform"/>
            <consortium name="The Broad Institute Genome Sequencing Center for Infectious Disease"/>
            <person name="Wu L."/>
            <person name="Ma J."/>
        </authorList>
    </citation>
    <scope>NUCLEOTIDE SEQUENCE [LARGE SCALE GENOMIC DNA]</scope>
    <source>
        <strain evidence="7">JCM 17666</strain>
    </source>
</reference>
<dbReference type="Gene3D" id="1.10.10.10">
    <property type="entry name" value="Winged helix-like DNA-binding domain superfamily/Winged helix DNA-binding domain"/>
    <property type="match status" value="1"/>
</dbReference>
<keyword evidence="7" id="KW-1185">Reference proteome</keyword>
<dbReference type="SMART" id="SM00346">
    <property type="entry name" value="HTH_ICLR"/>
    <property type="match status" value="1"/>
</dbReference>
<dbReference type="PROSITE" id="PS51078">
    <property type="entry name" value="ICLR_ED"/>
    <property type="match status" value="1"/>
</dbReference>
<dbReference type="PROSITE" id="PS51077">
    <property type="entry name" value="HTH_ICLR"/>
    <property type="match status" value="1"/>
</dbReference>
<dbReference type="InterPro" id="IPR005471">
    <property type="entry name" value="Tscrpt_reg_IclR_N"/>
</dbReference>
<dbReference type="InterPro" id="IPR029016">
    <property type="entry name" value="GAF-like_dom_sf"/>
</dbReference>
<comment type="caution">
    <text evidence="6">The sequence shown here is derived from an EMBL/GenBank/DDBJ whole genome shotgun (WGS) entry which is preliminary data.</text>
</comment>
<evidence type="ECO:0000259" key="4">
    <source>
        <dbReference type="PROSITE" id="PS51077"/>
    </source>
</evidence>
<dbReference type="InterPro" id="IPR050707">
    <property type="entry name" value="HTH_MetabolicPath_Reg"/>
</dbReference>